<gene>
    <name evidence="3" type="ORF">JJE72_02115</name>
</gene>
<feature type="transmembrane region" description="Helical" evidence="2">
    <location>
        <begin position="185"/>
        <end position="204"/>
    </location>
</feature>
<keyword evidence="2" id="KW-1133">Transmembrane helix</keyword>
<reference evidence="3 4" key="1">
    <citation type="submission" date="2021-01" db="EMBL/GenBank/DDBJ databases">
        <title>Genome public.</title>
        <authorList>
            <person name="Liu C."/>
            <person name="Sun Q."/>
        </authorList>
    </citation>
    <scope>NUCLEOTIDE SEQUENCE [LARGE SCALE GENOMIC DNA]</scope>
    <source>
        <strain evidence="3 4">JC656</strain>
    </source>
</reference>
<comment type="caution">
    <text evidence="3">The sequence shown here is derived from an EMBL/GenBank/DDBJ whole genome shotgun (WGS) entry which is preliminary data.</text>
</comment>
<keyword evidence="2" id="KW-0812">Transmembrane</keyword>
<feature type="transmembrane region" description="Helical" evidence="2">
    <location>
        <begin position="149"/>
        <end position="173"/>
    </location>
</feature>
<organism evidence="3 4">
    <name type="scientific">Sinomonas cellulolyticus</name>
    <dbReference type="NCBI Taxonomy" id="2801916"/>
    <lineage>
        <taxon>Bacteria</taxon>
        <taxon>Bacillati</taxon>
        <taxon>Actinomycetota</taxon>
        <taxon>Actinomycetes</taxon>
        <taxon>Micrococcales</taxon>
        <taxon>Micrococcaceae</taxon>
        <taxon>Sinomonas</taxon>
    </lineage>
</organism>
<feature type="transmembrane region" description="Helical" evidence="2">
    <location>
        <begin position="328"/>
        <end position="348"/>
    </location>
</feature>
<dbReference type="RefSeq" id="WP_189695055.1">
    <property type="nucleotide sequence ID" value="NZ_BNCM01000016.1"/>
</dbReference>
<protein>
    <recommendedName>
        <fullName evidence="5">DUF998 domain-containing protein</fullName>
    </recommendedName>
</protein>
<feature type="transmembrane region" description="Helical" evidence="2">
    <location>
        <begin position="360"/>
        <end position="378"/>
    </location>
</feature>
<feature type="transmembrane region" description="Helical" evidence="2">
    <location>
        <begin position="224"/>
        <end position="245"/>
    </location>
</feature>
<evidence type="ECO:0000313" key="4">
    <source>
        <dbReference type="Proteomes" id="UP000639051"/>
    </source>
</evidence>
<evidence type="ECO:0000313" key="3">
    <source>
        <dbReference type="EMBL" id="MBL0704299.1"/>
    </source>
</evidence>
<dbReference type="EMBL" id="JAERRC010000008">
    <property type="protein sequence ID" value="MBL0704299.1"/>
    <property type="molecule type" value="Genomic_DNA"/>
</dbReference>
<keyword evidence="4" id="KW-1185">Reference proteome</keyword>
<keyword evidence="2" id="KW-0472">Membrane</keyword>
<feature type="region of interest" description="Disordered" evidence="1">
    <location>
        <begin position="1"/>
        <end position="41"/>
    </location>
</feature>
<feature type="transmembrane region" description="Helical" evidence="2">
    <location>
        <begin position="274"/>
        <end position="293"/>
    </location>
</feature>
<feature type="transmembrane region" description="Helical" evidence="2">
    <location>
        <begin position="48"/>
        <end position="67"/>
    </location>
</feature>
<feature type="transmembrane region" description="Helical" evidence="2">
    <location>
        <begin position="79"/>
        <end position="100"/>
    </location>
</feature>
<evidence type="ECO:0000256" key="2">
    <source>
        <dbReference type="SAM" id="Phobius"/>
    </source>
</evidence>
<name>A0ABS1JY40_9MICC</name>
<dbReference type="Proteomes" id="UP000639051">
    <property type="component" value="Unassembled WGS sequence"/>
</dbReference>
<accession>A0ABS1JY40</accession>
<feature type="transmembrane region" description="Helical" evidence="2">
    <location>
        <begin position="121"/>
        <end position="143"/>
    </location>
</feature>
<evidence type="ECO:0000256" key="1">
    <source>
        <dbReference type="SAM" id="MobiDB-lite"/>
    </source>
</evidence>
<sequence>MSRDAAESTGRAGSAGRAEPAGRPPSTRRVPRERPKAPSSATATEARALLAAFTAAAGGLAVAPVVFAGRRPALSGDQGVGDVAALVAGAAALVAFAVAYRRSYTDPDRSWLAERPLWRRVLGLVALSFAHAAIAFMVTWASFQIFQKAFMGVTLDAFAAALLTAVSAALASFGSYQSGSRMDSYALSNLLATFLAAGVMTSMVTTNRSDWWEVNFSVLGSEDYGVALAFNGTLVTAGAVIALLAEYMTRDLRALDLHRLRTDGGARPSRERPVLTCVVLVGAFLAVTGLIPVDVFMPAHNTMATSMTAVYTLLVLRAPAWLPGLSRAFYAAGFAMLGAAVVSVMLWWPLGYYNMTAMELVVAGVILAWLVLFTRNVAAALEDARTFGNGPEGKLASN</sequence>
<proteinExistence type="predicted"/>
<feature type="transmembrane region" description="Helical" evidence="2">
    <location>
        <begin position="299"/>
        <end position="316"/>
    </location>
</feature>
<evidence type="ECO:0008006" key="5">
    <source>
        <dbReference type="Google" id="ProtNLM"/>
    </source>
</evidence>